<dbReference type="GO" id="GO:0009244">
    <property type="term" value="P:lipopolysaccharide core region biosynthetic process"/>
    <property type="evidence" value="ECO:0007669"/>
    <property type="project" value="TreeGrafter"/>
</dbReference>
<protein>
    <recommendedName>
        <fullName evidence="4">Glycosyltransferase family 9 (Heptosyltransferase)</fullName>
    </recommendedName>
</protein>
<organism evidence="3">
    <name type="scientific">marine sediment metagenome</name>
    <dbReference type="NCBI Taxonomy" id="412755"/>
    <lineage>
        <taxon>unclassified sequences</taxon>
        <taxon>metagenomes</taxon>
        <taxon>ecological metagenomes</taxon>
    </lineage>
</organism>
<proteinExistence type="predicted"/>
<dbReference type="GO" id="GO:0005829">
    <property type="term" value="C:cytosol"/>
    <property type="evidence" value="ECO:0007669"/>
    <property type="project" value="TreeGrafter"/>
</dbReference>
<sequence>MQSTKILVTRYGGAGDMIMMEPVLEALFYKYAPAEVYLRTHPDYADLHQFHPLLQPIVKGILTADQKALPGYASDEKKPQGFDRFYNTTGCVEMNRGIHGTDSFAFSTSAIPFRRTPVMYLDPDVEVQPRDIVIHTPKRGPNSPRNHDFRHYHIPDMVKNHLDKEGIKYESITAIGENSEYEGGLQEMAQTIAGAKLFIGPDSAGFHMAAALGVPHIAAFTSDFPAGIRAYPNTVSTRDTDLADLLQKISALYSAPEGPKSFGPDRVDLLSEKYAYGRTLELESEIGGGGYDLIRISGLLEHEDWRQRLWDYSERLSHGGTIFMYERHGSFDPLLLTKYLILTAGLQVTEYTATPDAYGHFFVAAQKVKRPRNLL</sequence>
<reference evidence="3" key="1">
    <citation type="journal article" date="2015" name="Nature">
        <title>Complex archaea that bridge the gap between prokaryotes and eukaryotes.</title>
        <authorList>
            <person name="Spang A."/>
            <person name="Saw J.H."/>
            <person name="Jorgensen S.L."/>
            <person name="Zaremba-Niedzwiedzka K."/>
            <person name="Martijn J."/>
            <person name="Lind A.E."/>
            <person name="van Eijk R."/>
            <person name="Schleper C."/>
            <person name="Guy L."/>
            <person name="Ettema T.J."/>
        </authorList>
    </citation>
    <scope>NUCLEOTIDE SEQUENCE</scope>
</reference>
<dbReference type="InterPro" id="IPR002201">
    <property type="entry name" value="Glyco_trans_9"/>
</dbReference>
<evidence type="ECO:0000256" key="2">
    <source>
        <dbReference type="ARBA" id="ARBA00022679"/>
    </source>
</evidence>
<dbReference type="Gene3D" id="3.40.50.2000">
    <property type="entry name" value="Glycogen Phosphorylase B"/>
    <property type="match status" value="2"/>
</dbReference>
<gene>
    <name evidence="3" type="ORF">LCGC14_0487680</name>
</gene>
<dbReference type="PANTHER" id="PTHR30160:SF1">
    <property type="entry name" value="LIPOPOLYSACCHARIDE 1,2-N-ACETYLGLUCOSAMINETRANSFERASE-RELATED"/>
    <property type="match status" value="1"/>
</dbReference>
<evidence type="ECO:0000256" key="1">
    <source>
        <dbReference type="ARBA" id="ARBA00022676"/>
    </source>
</evidence>
<evidence type="ECO:0000313" key="3">
    <source>
        <dbReference type="EMBL" id="KKN64848.1"/>
    </source>
</evidence>
<dbReference type="GO" id="GO:0008713">
    <property type="term" value="F:ADP-heptose-lipopolysaccharide heptosyltransferase activity"/>
    <property type="evidence" value="ECO:0007669"/>
    <property type="project" value="TreeGrafter"/>
</dbReference>
<keyword evidence="1" id="KW-0328">Glycosyltransferase</keyword>
<dbReference type="InterPro" id="IPR051199">
    <property type="entry name" value="LPS_LOS_Heptosyltrfase"/>
</dbReference>
<dbReference type="SUPFAM" id="SSF53756">
    <property type="entry name" value="UDP-Glycosyltransferase/glycogen phosphorylase"/>
    <property type="match status" value="1"/>
</dbReference>
<dbReference type="PANTHER" id="PTHR30160">
    <property type="entry name" value="TETRAACYLDISACCHARIDE 4'-KINASE-RELATED"/>
    <property type="match status" value="1"/>
</dbReference>
<comment type="caution">
    <text evidence="3">The sequence shown here is derived from an EMBL/GenBank/DDBJ whole genome shotgun (WGS) entry which is preliminary data.</text>
</comment>
<evidence type="ECO:0008006" key="4">
    <source>
        <dbReference type="Google" id="ProtNLM"/>
    </source>
</evidence>
<accession>A0A0F9VGE1</accession>
<dbReference type="AlphaFoldDB" id="A0A0F9VGE1"/>
<name>A0A0F9VGE1_9ZZZZ</name>
<dbReference type="EMBL" id="LAZR01000542">
    <property type="protein sequence ID" value="KKN64848.1"/>
    <property type="molecule type" value="Genomic_DNA"/>
</dbReference>
<dbReference type="Pfam" id="PF01075">
    <property type="entry name" value="Glyco_transf_9"/>
    <property type="match status" value="1"/>
</dbReference>
<keyword evidence="2" id="KW-0808">Transferase</keyword>